<dbReference type="PANTHER" id="PTHR31247:SF5">
    <property type="entry name" value="DUF4203 DOMAIN-CONTAINING PROTEIN"/>
    <property type="match status" value="1"/>
</dbReference>
<evidence type="ECO:0000256" key="1">
    <source>
        <dbReference type="ARBA" id="ARBA00004141"/>
    </source>
</evidence>
<protein>
    <recommendedName>
        <fullName evidence="6">Transmembrane protein 198</fullName>
    </recommendedName>
</protein>
<feature type="transmembrane region" description="Helical" evidence="7">
    <location>
        <begin position="229"/>
        <end position="249"/>
    </location>
</feature>
<feature type="transmembrane region" description="Helical" evidence="7">
    <location>
        <begin position="29"/>
        <end position="47"/>
    </location>
</feature>
<evidence type="ECO:0000313" key="10">
    <source>
        <dbReference type="Proteomes" id="UP000789831"/>
    </source>
</evidence>
<evidence type="ECO:0000256" key="3">
    <source>
        <dbReference type="ARBA" id="ARBA00022692"/>
    </source>
</evidence>
<evidence type="ECO:0000256" key="2">
    <source>
        <dbReference type="ARBA" id="ARBA00006244"/>
    </source>
</evidence>
<evidence type="ECO:0000256" key="5">
    <source>
        <dbReference type="ARBA" id="ARBA00023136"/>
    </source>
</evidence>
<organism evidence="9 10">
    <name type="scientific">Ambispora gerdemannii</name>
    <dbReference type="NCBI Taxonomy" id="144530"/>
    <lineage>
        <taxon>Eukaryota</taxon>
        <taxon>Fungi</taxon>
        <taxon>Fungi incertae sedis</taxon>
        <taxon>Mucoromycota</taxon>
        <taxon>Glomeromycotina</taxon>
        <taxon>Glomeromycetes</taxon>
        <taxon>Archaeosporales</taxon>
        <taxon>Ambisporaceae</taxon>
        <taxon>Ambispora</taxon>
    </lineage>
</organism>
<feature type="transmembrane region" description="Helical" evidence="7">
    <location>
        <begin position="256"/>
        <end position="272"/>
    </location>
</feature>
<dbReference type="OrthoDB" id="102260at2759"/>
<dbReference type="EMBL" id="CAJVPL010001030">
    <property type="protein sequence ID" value="CAG8548093.1"/>
    <property type="molecule type" value="Genomic_DNA"/>
</dbReference>
<comment type="caution">
    <text evidence="9">The sequence shown here is derived from an EMBL/GenBank/DDBJ whole genome shotgun (WGS) entry which is preliminary data.</text>
</comment>
<keyword evidence="4 7" id="KW-1133">Transmembrane helix</keyword>
<dbReference type="AlphaFoldDB" id="A0A9N9B1Q1"/>
<feature type="transmembrane region" description="Helical" evidence="7">
    <location>
        <begin position="302"/>
        <end position="319"/>
    </location>
</feature>
<comment type="similarity">
    <text evidence="2">Belongs to the TMEM198 family.</text>
</comment>
<gene>
    <name evidence="9" type="ORF">AGERDE_LOCUS6523</name>
</gene>
<dbReference type="InterPro" id="IPR040236">
    <property type="entry name" value="TMEM198"/>
</dbReference>
<feature type="transmembrane region" description="Helical" evidence="7">
    <location>
        <begin position="198"/>
        <end position="217"/>
    </location>
</feature>
<keyword evidence="3 7" id="KW-0812">Transmembrane</keyword>
<feature type="transmembrane region" description="Helical" evidence="7">
    <location>
        <begin position="346"/>
        <end position="365"/>
    </location>
</feature>
<dbReference type="InterPro" id="IPR025256">
    <property type="entry name" value="TM7S3/TM198-like_dom"/>
</dbReference>
<feature type="transmembrane region" description="Helical" evidence="7">
    <location>
        <begin position="278"/>
        <end position="295"/>
    </location>
</feature>
<dbReference type="Pfam" id="PF13886">
    <property type="entry name" value="TM7S3_TM198"/>
    <property type="match status" value="1"/>
</dbReference>
<evidence type="ECO:0000256" key="7">
    <source>
        <dbReference type="SAM" id="Phobius"/>
    </source>
</evidence>
<feature type="domain" description="TM7S3/TM198-like" evidence="8">
    <location>
        <begin position="176"/>
        <end position="365"/>
    </location>
</feature>
<reference evidence="9" key="1">
    <citation type="submission" date="2021-06" db="EMBL/GenBank/DDBJ databases">
        <authorList>
            <person name="Kallberg Y."/>
            <person name="Tangrot J."/>
            <person name="Rosling A."/>
        </authorList>
    </citation>
    <scope>NUCLEOTIDE SEQUENCE</scope>
    <source>
        <strain evidence="9">MT106</strain>
    </source>
</reference>
<dbReference type="GO" id="GO:0005886">
    <property type="term" value="C:plasma membrane"/>
    <property type="evidence" value="ECO:0007669"/>
    <property type="project" value="TreeGrafter"/>
</dbReference>
<accession>A0A9N9B1Q1</accession>
<comment type="subcellular location">
    <subcellularLocation>
        <location evidence="1">Membrane</location>
        <topology evidence="1">Multi-pass membrane protein</topology>
    </subcellularLocation>
</comment>
<evidence type="ECO:0000259" key="8">
    <source>
        <dbReference type="Pfam" id="PF13886"/>
    </source>
</evidence>
<proteinExistence type="inferred from homology"/>
<name>A0A9N9B1Q1_9GLOM</name>
<evidence type="ECO:0000256" key="6">
    <source>
        <dbReference type="ARBA" id="ARBA00049737"/>
    </source>
</evidence>
<evidence type="ECO:0000256" key="4">
    <source>
        <dbReference type="ARBA" id="ARBA00022989"/>
    </source>
</evidence>
<feature type="transmembrane region" description="Helical" evidence="7">
    <location>
        <begin position="173"/>
        <end position="191"/>
    </location>
</feature>
<sequence length="515" mass="57191">MWFKIITFLGVIIYDNDYNKKKFRLKKKLSIKFLIFYFILISSPIYASDADDSNNVDISSTISQDGYTTAASSLSISPSIIAPATITSLNVASTTEITNTTPLQTIISVTTSPISPSSTFTSNNVISTVSSSNNSISGDGSNDSDKKDYSPAYNATYGTPPQPLRTTITWSNVFYGVFFICVGLLEVFHGYKYIRITLLIMGYLFFSSTALIILLFVDNNSGGKRTVTFYFTTWLLVGLIGGSLGFFCWHLGLMLTAAYGGYVLSLSLLAILNIENHVIRWITALIMMLLLAIMVHYFERTVIIFTTSIVGAYSVMYGVDEFARQGFRDMIQLANADGFFRFHPTLGVYLMIAGVICLAGIGIVYEYRAHEKPIGHFWCGDGHRRREGNPPTNPIPRISSLTLRTLITKAITEIFGVVKSGIHVDVLDWPSDDEIFEEFNSTSNTLKKEINDGIIRVPTGDLTTVWSALTLYSTTLDVGNSDIKKELRFEVLNSSPYLMGLVADSRAWGRQLFYG</sequence>
<keyword evidence="10" id="KW-1185">Reference proteome</keyword>
<evidence type="ECO:0000313" key="9">
    <source>
        <dbReference type="EMBL" id="CAG8548093.1"/>
    </source>
</evidence>
<dbReference type="Proteomes" id="UP000789831">
    <property type="component" value="Unassembled WGS sequence"/>
</dbReference>
<keyword evidence="5 7" id="KW-0472">Membrane</keyword>
<dbReference type="PANTHER" id="PTHR31247">
    <property type="entry name" value="TRANSMEMBRANE PROTEIN 198 FAMILY MEMBER"/>
    <property type="match status" value="1"/>
</dbReference>